<evidence type="ECO:0000313" key="3">
    <source>
        <dbReference type="EMBL" id="ODV64133.1"/>
    </source>
</evidence>
<sequence>MDLIPRELIEKIFSNLHNKHVLPMRTSNLRTVELSAALRLYHSVVLHVASEKTNICFRRKKRKSDDIFDLGYDDLDCNGVDYDDLDYDDLDHGGSDPDDLDYDYYYVDDKYSDYQSDERYFDIPRDVLKFKIPDFRNLDIESFNTHALKSEILNRFTKLLILLNSNTLKITSYDLFKDFWFSNQIFADMNMIYTTNNAEYFLKFESFSKTSSIFKEKRSTYMTQSKTNYGFNNSDIDEIKIDLFQFPIDDNIFFRELNSFMRFLTNLTTLNLANNNIEDISHLSTLTNLRTLDISNNQNFIEAKRGHRERQGTVTFFGRQFYY</sequence>
<keyword evidence="2" id="KW-0677">Repeat</keyword>
<dbReference type="Gene3D" id="3.80.10.10">
    <property type="entry name" value="Ribonuclease Inhibitor"/>
    <property type="match status" value="1"/>
</dbReference>
<dbReference type="InterPro" id="IPR032675">
    <property type="entry name" value="LRR_dom_sf"/>
</dbReference>
<dbReference type="SUPFAM" id="SSF52075">
    <property type="entry name" value="Outer arm dynein light chain 1"/>
    <property type="match status" value="1"/>
</dbReference>
<keyword evidence="1" id="KW-0433">Leucine-rich repeat</keyword>
<evidence type="ECO:0000313" key="4">
    <source>
        <dbReference type="Proteomes" id="UP000095038"/>
    </source>
</evidence>
<accession>A0A1D2VR91</accession>
<dbReference type="GeneID" id="30962445"/>
<dbReference type="RefSeq" id="XP_020050440.1">
    <property type="nucleotide sequence ID" value="XM_020188809.1"/>
</dbReference>
<dbReference type="Pfam" id="PF12799">
    <property type="entry name" value="LRR_4"/>
    <property type="match status" value="1"/>
</dbReference>
<dbReference type="InterPro" id="IPR001611">
    <property type="entry name" value="Leu-rich_rpt"/>
</dbReference>
<dbReference type="Proteomes" id="UP000095038">
    <property type="component" value="Unassembled WGS sequence"/>
</dbReference>
<proteinExistence type="predicted"/>
<dbReference type="InterPro" id="IPR025875">
    <property type="entry name" value="Leu-rich_rpt_4"/>
</dbReference>
<name>A0A1D2VR91_9ASCO</name>
<dbReference type="EMBL" id="KV454475">
    <property type="protein sequence ID" value="ODV64133.1"/>
    <property type="molecule type" value="Genomic_DNA"/>
</dbReference>
<evidence type="ECO:0000256" key="2">
    <source>
        <dbReference type="ARBA" id="ARBA00022737"/>
    </source>
</evidence>
<organism evidence="3 4">
    <name type="scientific">Ascoidea rubescens DSM 1968</name>
    <dbReference type="NCBI Taxonomy" id="1344418"/>
    <lineage>
        <taxon>Eukaryota</taxon>
        <taxon>Fungi</taxon>
        <taxon>Dikarya</taxon>
        <taxon>Ascomycota</taxon>
        <taxon>Saccharomycotina</taxon>
        <taxon>Saccharomycetes</taxon>
        <taxon>Ascoideaceae</taxon>
        <taxon>Ascoidea</taxon>
    </lineage>
</organism>
<dbReference type="AlphaFoldDB" id="A0A1D2VR91"/>
<protein>
    <submittedName>
        <fullName evidence="3">Uncharacterized protein</fullName>
    </submittedName>
</protein>
<evidence type="ECO:0000256" key="1">
    <source>
        <dbReference type="ARBA" id="ARBA00022614"/>
    </source>
</evidence>
<keyword evidence="4" id="KW-1185">Reference proteome</keyword>
<dbReference type="InParanoid" id="A0A1D2VR91"/>
<reference evidence="4" key="1">
    <citation type="submission" date="2016-05" db="EMBL/GenBank/DDBJ databases">
        <title>Comparative genomics of biotechnologically important yeasts.</title>
        <authorList>
            <consortium name="DOE Joint Genome Institute"/>
            <person name="Riley R."/>
            <person name="Haridas S."/>
            <person name="Wolfe K.H."/>
            <person name="Lopes M.R."/>
            <person name="Hittinger C.T."/>
            <person name="Goker M."/>
            <person name="Salamov A."/>
            <person name="Wisecaver J."/>
            <person name="Long T.M."/>
            <person name="Aerts A.L."/>
            <person name="Barry K."/>
            <person name="Choi C."/>
            <person name="Clum A."/>
            <person name="Coughlan A.Y."/>
            <person name="Deshpande S."/>
            <person name="Douglass A.P."/>
            <person name="Hanson S.J."/>
            <person name="Klenk H.-P."/>
            <person name="Labutti K."/>
            <person name="Lapidus A."/>
            <person name="Lindquist E."/>
            <person name="Lipzen A."/>
            <person name="Meier-Kolthoff J.P."/>
            <person name="Ohm R.A."/>
            <person name="Otillar R.P."/>
            <person name="Pangilinan J."/>
            <person name="Peng Y."/>
            <person name="Rokas A."/>
            <person name="Rosa C.A."/>
            <person name="Scheuner C."/>
            <person name="Sibirny A.A."/>
            <person name="Slot J.C."/>
            <person name="Stielow J.B."/>
            <person name="Sun H."/>
            <person name="Kurtzman C.P."/>
            <person name="Blackwell M."/>
            <person name="Grigoriev I.V."/>
            <person name="Jeffries T.W."/>
        </authorList>
    </citation>
    <scope>NUCLEOTIDE SEQUENCE [LARGE SCALE GENOMIC DNA]</scope>
    <source>
        <strain evidence="4">DSM 1968</strain>
    </source>
</reference>
<gene>
    <name evidence="3" type="ORF">ASCRUDRAFT_11491</name>
</gene>
<dbReference type="PROSITE" id="PS51450">
    <property type="entry name" value="LRR"/>
    <property type="match status" value="1"/>
</dbReference>